<evidence type="ECO:0000256" key="8">
    <source>
        <dbReference type="ARBA" id="ARBA00023157"/>
    </source>
</evidence>
<dbReference type="SUPFAM" id="SSF51905">
    <property type="entry name" value="FAD/NAD(P)-binding domain"/>
    <property type="match status" value="1"/>
</dbReference>
<keyword evidence="9 13" id="KW-0676">Redox-active center</keyword>
<evidence type="ECO:0000256" key="11">
    <source>
        <dbReference type="PIRSR" id="PIRSR000350-3"/>
    </source>
</evidence>
<evidence type="ECO:0000256" key="7">
    <source>
        <dbReference type="ARBA" id="ARBA00023002"/>
    </source>
</evidence>
<dbReference type="EC" id="1.8.1.9" evidence="2"/>
<feature type="binding site" evidence="11">
    <location>
        <position position="315"/>
    </location>
    <ligand>
        <name>NAD(+)</name>
        <dbReference type="ChEBI" id="CHEBI:57540"/>
    </ligand>
</feature>
<comment type="similarity">
    <text evidence="1 13">Belongs to the class-I pyridine nucleotide-disulfide oxidoreductase family.</text>
</comment>
<proteinExistence type="inferred from homology"/>
<gene>
    <name evidence="16" type="ORF">HPHI1048_LOCUS20429</name>
</gene>
<dbReference type="InterPro" id="IPR001100">
    <property type="entry name" value="Pyr_nuc-diS_OxRdtase"/>
</dbReference>
<dbReference type="SUPFAM" id="SSF55424">
    <property type="entry name" value="FAD/NAD-linked reductases, dimerisation (C-terminal) domain"/>
    <property type="match status" value="1"/>
</dbReference>
<evidence type="ECO:0000256" key="9">
    <source>
        <dbReference type="ARBA" id="ARBA00023284"/>
    </source>
</evidence>
<dbReference type="GO" id="GO:0045454">
    <property type="term" value="P:cell redox homeostasis"/>
    <property type="evidence" value="ECO:0007669"/>
    <property type="project" value="InterPro"/>
</dbReference>
<evidence type="ECO:0000256" key="10">
    <source>
        <dbReference type="PIRSR" id="PIRSR000350-2"/>
    </source>
</evidence>
<dbReference type="PRINTS" id="PR00368">
    <property type="entry name" value="FADPNR"/>
</dbReference>
<feature type="domain" description="FAD/NAD(P)-binding" evidence="15">
    <location>
        <begin position="38"/>
        <end position="378"/>
    </location>
</feature>
<dbReference type="GO" id="GO:0006749">
    <property type="term" value="P:glutathione metabolic process"/>
    <property type="evidence" value="ECO:0007669"/>
    <property type="project" value="TreeGrafter"/>
</dbReference>
<reference evidence="16" key="1">
    <citation type="submission" date="2021-01" db="EMBL/GenBank/DDBJ databases">
        <authorList>
            <person name="Corre E."/>
            <person name="Pelletier E."/>
            <person name="Niang G."/>
            <person name="Scheremetjew M."/>
            <person name="Finn R."/>
            <person name="Kale V."/>
            <person name="Holt S."/>
            <person name="Cochrane G."/>
            <person name="Meng A."/>
            <person name="Brown T."/>
            <person name="Cohen L."/>
        </authorList>
    </citation>
    <scope>NUCLEOTIDE SEQUENCE</scope>
    <source>
        <strain evidence="16">CCMP325</strain>
    </source>
</reference>
<dbReference type="GO" id="GO:0004791">
    <property type="term" value="F:thioredoxin-disulfide reductase (NADPH) activity"/>
    <property type="evidence" value="ECO:0007669"/>
    <property type="project" value="UniProtKB-EC"/>
</dbReference>
<keyword evidence="5" id="KW-0521">NADP</keyword>
<evidence type="ECO:0000313" key="16">
    <source>
        <dbReference type="EMBL" id="CAD8502390.1"/>
    </source>
</evidence>
<feature type="binding site" evidence="11">
    <location>
        <begin position="222"/>
        <end position="229"/>
    </location>
    <ligand>
        <name>NAD(+)</name>
        <dbReference type="ChEBI" id="CHEBI:57540"/>
    </ligand>
</feature>
<keyword evidence="11" id="KW-0547">Nucleotide-binding</keyword>
<dbReference type="Pfam" id="PF07992">
    <property type="entry name" value="Pyr_redox_2"/>
    <property type="match status" value="1"/>
</dbReference>
<feature type="binding site" evidence="11">
    <location>
        <position position="93"/>
    </location>
    <ligand>
        <name>FAD</name>
        <dbReference type="ChEBI" id="CHEBI:57692"/>
    </ligand>
</feature>
<dbReference type="Pfam" id="PF02852">
    <property type="entry name" value="Pyr_redox_dim"/>
    <property type="match status" value="1"/>
</dbReference>
<evidence type="ECO:0000256" key="4">
    <source>
        <dbReference type="ARBA" id="ARBA00022827"/>
    </source>
</evidence>
<evidence type="ECO:0000256" key="6">
    <source>
        <dbReference type="ARBA" id="ARBA00022933"/>
    </source>
</evidence>
<dbReference type="FunFam" id="3.30.390.30:FF:000004">
    <property type="entry name" value="Thioredoxin reductase 1, cytoplasmic"/>
    <property type="match status" value="1"/>
</dbReference>
<evidence type="ECO:0000256" key="12">
    <source>
        <dbReference type="PIRSR" id="PIRSR000350-4"/>
    </source>
</evidence>
<comment type="cofactor">
    <cofactor evidence="11">
        <name>FAD</name>
        <dbReference type="ChEBI" id="CHEBI:57692"/>
    </cofactor>
    <text evidence="11">Binds 1 FAD per subunit.</text>
</comment>
<keyword evidence="7 13" id="KW-0560">Oxidoreductase</keyword>
<dbReference type="InterPro" id="IPR006338">
    <property type="entry name" value="Thioredoxin/glutathione_Rdtase"/>
</dbReference>
<feature type="domain" description="Pyridine nucleotide-disulphide oxidoreductase dimerisation" evidence="14">
    <location>
        <begin position="398"/>
        <end position="509"/>
    </location>
</feature>
<evidence type="ECO:0000256" key="5">
    <source>
        <dbReference type="ARBA" id="ARBA00022857"/>
    </source>
</evidence>
<organism evidence="16">
    <name type="scientific">Hanusia phi</name>
    <dbReference type="NCBI Taxonomy" id="3032"/>
    <lineage>
        <taxon>Eukaryota</taxon>
        <taxon>Cryptophyceae</taxon>
        <taxon>Pyrenomonadales</taxon>
        <taxon>Geminigeraceae</taxon>
        <taxon>Hanusia</taxon>
    </lineage>
</organism>
<dbReference type="GO" id="GO:0034599">
    <property type="term" value="P:cellular response to oxidative stress"/>
    <property type="evidence" value="ECO:0007669"/>
    <property type="project" value="TreeGrafter"/>
</dbReference>
<feature type="active site" description="Proton acceptor" evidence="10">
    <location>
        <position position="500"/>
    </location>
</feature>
<dbReference type="InterPro" id="IPR046952">
    <property type="entry name" value="GSHR/TRXR-like"/>
</dbReference>
<dbReference type="InterPro" id="IPR004099">
    <property type="entry name" value="Pyr_nucl-diS_OxRdtase_dimer"/>
</dbReference>
<dbReference type="InterPro" id="IPR036188">
    <property type="entry name" value="FAD/NAD-bd_sf"/>
</dbReference>
<evidence type="ECO:0000256" key="2">
    <source>
        <dbReference type="ARBA" id="ARBA00012610"/>
    </source>
</evidence>
<keyword evidence="3 13" id="KW-0285">Flavoprotein</keyword>
<name>A0A7S0F5R8_9CRYP</name>
<dbReference type="NCBIfam" id="TIGR01438">
    <property type="entry name" value="TGR"/>
    <property type="match status" value="1"/>
</dbReference>
<keyword evidence="11" id="KW-0520">NAD</keyword>
<keyword evidence="6" id="KW-0712">Selenocysteine</keyword>
<dbReference type="PANTHER" id="PTHR42737:SF8">
    <property type="entry name" value="THIOREDOXIN-DISULFIDE REDUCTASE"/>
    <property type="match status" value="1"/>
</dbReference>
<dbReference type="InterPro" id="IPR012999">
    <property type="entry name" value="Pyr_OxRdtase_I_AS"/>
</dbReference>
<keyword evidence="4 11" id="KW-0274">FAD</keyword>
<dbReference type="AlphaFoldDB" id="A0A7S0F5R8"/>
<evidence type="ECO:0000256" key="3">
    <source>
        <dbReference type="ARBA" id="ARBA00022630"/>
    </source>
</evidence>
<evidence type="ECO:0000259" key="15">
    <source>
        <dbReference type="Pfam" id="PF07992"/>
    </source>
</evidence>
<dbReference type="GO" id="GO:0004362">
    <property type="term" value="F:glutathione-disulfide reductase (NADPH) activity"/>
    <property type="evidence" value="ECO:0007669"/>
    <property type="project" value="TreeGrafter"/>
</dbReference>
<evidence type="ECO:0000256" key="1">
    <source>
        <dbReference type="ARBA" id="ARBA00007532"/>
    </source>
</evidence>
<dbReference type="PRINTS" id="PR00411">
    <property type="entry name" value="PNDRDTASEI"/>
</dbReference>
<dbReference type="FunFam" id="3.50.50.60:FF:000190">
    <property type="entry name" value="Thioredoxin reductase"/>
    <property type="match status" value="1"/>
</dbReference>
<dbReference type="EMBL" id="HBEO01030060">
    <property type="protein sequence ID" value="CAD8502390.1"/>
    <property type="molecule type" value="Transcribed_RNA"/>
</dbReference>
<sequence>MVKLKINILKLGRVLVARRHCRSVLIRCFSSKAMQYDYDLLVIGGGSGGLAASKEAAALGAKVAVCDYVTPSPKGTTWGLGGTCVNVGCIPKKLMHQACLLGLAVEDAKSFGWQLPESKTHDWGTMVNNVQDYISGLNFRYRTELRTKKVDYLNALAVFVDEHTVELTDRKGNVSRKTAENFIVATGGRPKYLGIPNEMELCITSDDLFSLSTPPGKTLVVGASYVALECAGFLTGLKYDTTVMMRSIPLRGFDQQCAEMICTYMEEEGTKFIRGCIPEKLERAESGKIRVYWKPTKGGDTLESDEFDTVMLAIGRYALTEQCGVRNAGILTDPSSKKIIGTGKGIGLTEQSNVDHIFAIGDVLHGYPELTPVAIQAGILLARRIFGASGKPMDYEKVPTAVFTPVEYGCVGLSEEEAISRHGEQNIEVYHQSFKPLELTVPGRGDNSGYLKVIVDKQDNERVLGMHYLGWGAGEIMQGFAIALRLRATKEDLDELVGIHPTSAELFTTLKVTKSSGLDFRQAGC</sequence>
<protein>
    <recommendedName>
        <fullName evidence="2">thioredoxin-disulfide reductase (NADPH)</fullName>
        <ecNumber evidence="2">1.8.1.9</ecNumber>
    </recommendedName>
</protein>
<dbReference type="PANTHER" id="PTHR42737">
    <property type="entry name" value="GLUTATHIONE REDUCTASE"/>
    <property type="match status" value="1"/>
</dbReference>
<dbReference type="InterPro" id="IPR016156">
    <property type="entry name" value="FAD/NAD-linked_Rdtase_dimer_sf"/>
</dbReference>
<dbReference type="PROSITE" id="PS00076">
    <property type="entry name" value="PYRIDINE_REDOX_1"/>
    <property type="match status" value="1"/>
</dbReference>
<feature type="binding site" evidence="11">
    <location>
        <position position="362"/>
    </location>
    <ligand>
        <name>FAD</name>
        <dbReference type="ChEBI" id="CHEBI:57692"/>
    </ligand>
</feature>
<dbReference type="InterPro" id="IPR023753">
    <property type="entry name" value="FAD/NAD-binding_dom"/>
</dbReference>
<evidence type="ECO:0000259" key="14">
    <source>
        <dbReference type="Pfam" id="PF02852"/>
    </source>
</evidence>
<dbReference type="PIRSF" id="PIRSF000350">
    <property type="entry name" value="Mercury_reductase_MerA"/>
    <property type="match status" value="1"/>
</dbReference>
<dbReference type="Gene3D" id="3.30.390.30">
    <property type="match status" value="1"/>
</dbReference>
<accession>A0A7S0F5R8</accession>
<dbReference type="GO" id="GO:0005829">
    <property type="term" value="C:cytosol"/>
    <property type="evidence" value="ECO:0007669"/>
    <property type="project" value="TreeGrafter"/>
</dbReference>
<dbReference type="Gene3D" id="3.50.50.60">
    <property type="entry name" value="FAD/NAD(P)-binding domain"/>
    <property type="match status" value="2"/>
</dbReference>
<feature type="disulfide bond" description="Redox-active" evidence="12">
    <location>
        <begin position="84"/>
        <end position="89"/>
    </location>
</feature>
<dbReference type="GO" id="GO:0005739">
    <property type="term" value="C:mitochondrion"/>
    <property type="evidence" value="ECO:0007669"/>
    <property type="project" value="TreeGrafter"/>
</dbReference>
<keyword evidence="8" id="KW-1015">Disulfide bond</keyword>
<dbReference type="GO" id="GO:0050660">
    <property type="term" value="F:flavin adenine dinucleotide binding"/>
    <property type="evidence" value="ECO:0007669"/>
    <property type="project" value="InterPro"/>
</dbReference>
<evidence type="ECO:0000256" key="13">
    <source>
        <dbReference type="RuleBase" id="RU003691"/>
    </source>
</evidence>